<dbReference type="PANTHER" id="PTHR31435">
    <property type="entry name" value="PROTEIN NATD1"/>
    <property type="match status" value="1"/>
</dbReference>
<dbReference type="InterPro" id="IPR045057">
    <property type="entry name" value="Gcn5-rel_NAT"/>
</dbReference>
<feature type="domain" description="N-acetyltransferase" evidence="1">
    <location>
        <begin position="3"/>
        <end position="88"/>
    </location>
</feature>
<keyword evidence="3" id="KW-1185">Reference proteome</keyword>
<dbReference type="InterPro" id="IPR016181">
    <property type="entry name" value="Acyl_CoA_acyltransferase"/>
</dbReference>
<evidence type="ECO:0000313" key="2">
    <source>
        <dbReference type="EMBL" id="UWN57585.1"/>
    </source>
</evidence>
<gene>
    <name evidence="2" type="ORF">NQ491_02065</name>
</gene>
<dbReference type="PANTHER" id="PTHR31435:SF9">
    <property type="entry name" value="PROTEIN NATD1"/>
    <property type="match status" value="1"/>
</dbReference>
<accession>A0ABY5V046</accession>
<reference evidence="2" key="1">
    <citation type="journal article" date="2022" name="Cell">
        <title>Design, construction, and in vivo augmentation of a complex gut microbiome.</title>
        <authorList>
            <person name="Cheng A.G."/>
            <person name="Ho P.Y."/>
            <person name="Aranda-Diaz A."/>
            <person name="Jain S."/>
            <person name="Yu F.B."/>
            <person name="Meng X."/>
            <person name="Wang M."/>
            <person name="Iakiviak M."/>
            <person name="Nagashima K."/>
            <person name="Zhao A."/>
            <person name="Murugkar P."/>
            <person name="Patil A."/>
            <person name="Atabakhsh K."/>
            <person name="Weakley A."/>
            <person name="Yan J."/>
            <person name="Brumbaugh A.R."/>
            <person name="Higginbottom S."/>
            <person name="Dimas A."/>
            <person name="Shiver A.L."/>
            <person name="Deutschbauer A."/>
            <person name="Neff N."/>
            <person name="Sonnenburg J.L."/>
            <person name="Huang K.C."/>
            <person name="Fischbach M.A."/>
        </authorList>
    </citation>
    <scope>NUCLEOTIDE SEQUENCE</scope>
    <source>
        <strain evidence="2">AP11</strain>
    </source>
</reference>
<dbReference type="CDD" id="cd04301">
    <property type="entry name" value="NAT_SF"/>
    <property type="match status" value="1"/>
</dbReference>
<dbReference type="GeneID" id="82890481"/>
<evidence type="ECO:0000259" key="1">
    <source>
        <dbReference type="PROSITE" id="PS51729"/>
    </source>
</evidence>
<evidence type="ECO:0000313" key="3">
    <source>
        <dbReference type="Proteomes" id="UP001059295"/>
    </source>
</evidence>
<dbReference type="RefSeq" id="WP_019245007.1">
    <property type="nucleotide sequence ID" value="NZ_CAPH01000006.1"/>
</dbReference>
<dbReference type="InterPro" id="IPR031165">
    <property type="entry name" value="GNAT_YJDJ"/>
</dbReference>
<dbReference type="SUPFAM" id="SSF55729">
    <property type="entry name" value="Acyl-CoA N-acyltransferases (Nat)"/>
    <property type="match status" value="1"/>
</dbReference>
<protein>
    <submittedName>
        <fullName evidence="2">N-acetyltransferase</fullName>
    </submittedName>
</protein>
<dbReference type="PROSITE" id="PS51729">
    <property type="entry name" value="GNAT_YJDJ"/>
    <property type="match status" value="1"/>
</dbReference>
<name>A0ABY5V046_9BACT</name>
<sequence length="88" mass="10230">MITHNTEKQRFERTENGLTAVVEYRRNEEEIELTHTFVPPALEGQGIAASLTRAALEYARAENLRVRPICSYARAYIRRHPEYDDPAR</sequence>
<dbReference type="Pfam" id="PF14542">
    <property type="entry name" value="Acetyltransf_CG"/>
    <property type="match status" value="1"/>
</dbReference>
<dbReference type="EMBL" id="CP102294">
    <property type="protein sequence ID" value="UWN57585.1"/>
    <property type="molecule type" value="Genomic_DNA"/>
</dbReference>
<dbReference type="Gene3D" id="3.40.630.30">
    <property type="match status" value="1"/>
</dbReference>
<proteinExistence type="predicted"/>
<organism evidence="2 3">
    <name type="scientific">Alistipes ihumii AP11</name>
    <dbReference type="NCBI Taxonomy" id="1211813"/>
    <lineage>
        <taxon>Bacteria</taxon>
        <taxon>Pseudomonadati</taxon>
        <taxon>Bacteroidota</taxon>
        <taxon>Bacteroidia</taxon>
        <taxon>Bacteroidales</taxon>
        <taxon>Rikenellaceae</taxon>
        <taxon>Alistipes</taxon>
    </lineage>
</organism>
<dbReference type="Proteomes" id="UP001059295">
    <property type="component" value="Chromosome"/>
</dbReference>